<proteinExistence type="predicted"/>
<dbReference type="Pfam" id="PF25597">
    <property type="entry name" value="SH3_retrovirus"/>
    <property type="match status" value="1"/>
</dbReference>
<feature type="region of interest" description="Disordered" evidence="2">
    <location>
        <begin position="943"/>
        <end position="1132"/>
    </location>
</feature>
<reference evidence="7" key="1">
    <citation type="journal article" date="2019" name="Sci. Rep.">
        <title>Draft genome of Tanacetum cinerariifolium, the natural source of mosquito coil.</title>
        <authorList>
            <person name="Yamashiro T."/>
            <person name="Shiraishi A."/>
            <person name="Satake H."/>
            <person name="Nakayama K."/>
        </authorList>
    </citation>
    <scope>NUCLEOTIDE SEQUENCE</scope>
</reference>
<feature type="compositionally biased region" description="Polar residues" evidence="2">
    <location>
        <begin position="17"/>
        <end position="42"/>
    </location>
</feature>
<dbReference type="PANTHER" id="PTHR11439:SF495">
    <property type="entry name" value="REVERSE TRANSCRIPTASE, RNA-DEPENDENT DNA POLYMERASE-RELATED"/>
    <property type="match status" value="1"/>
</dbReference>
<evidence type="ECO:0000259" key="5">
    <source>
        <dbReference type="Pfam" id="PF22936"/>
    </source>
</evidence>
<dbReference type="Pfam" id="PF07727">
    <property type="entry name" value="RVT_2"/>
    <property type="match status" value="1"/>
</dbReference>
<feature type="domain" description="GAG-pre-integrase" evidence="4">
    <location>
        <begin position="167"/>
        <end position="238"/>
    </location>
</feature>
<feature type="compositionally biased region" description="Basic residues" evidence="2">
    <location>
        <begin position="947"/>
        <end position="957"/>
    </location>
</feature>
<dbReference type="CDD" id="cd09272">
    <property type="entry name" value="RNase_HI_RT_Ty1"/>
    <property type="match status" value="1"/>
</dbReference>
<feature type="domain" description="Retroviral polymerase SH3-like" evidence="6">
    <location>
        <begin position="264"/>
        <end position="309"/>
    </location>
</feature>
<dbReference type="InterPro" id="IPR025724">
    <property type="entry name" value="GAG-pre-integrase_dom"/>
</dbReference>
<accession>A0A6L2L2X0</accession>
<feature type="compositionally biased region" description="Low complexity" evidence="2">
    <location>
        <begin position="363"/>
        <end position="372"/>
    </location>
</feature>
<evidence type="ECO:0000256" key="2">
    <source>
        <dbReference type="SAM" id="MobiDB-lite"/>
    </source>
</evidence>
<feature type="compositionally biased region" description="Basic and acidic residues" evidence="2">
    <location>
        <begin position="1078"/>
        <end position="1087"/>
    </location>
</feature>
<keyword evidence="1" id="KW-0378">Hydrolase</keyword>
<dbReference type="Pfam" id="PF22936">
    <property type="entry name" value="Pol_BBD"/>
    <property type="match status" value="1"/>
</dbReference>
<dbReference type="InterPro" id="IPR043502">
    <property type="entry name" value="DNA/RNA_pol_sf"/>
</dbReference>
<dbReference type="PANTHER" id="PTHR11439">
    <property type="entry name" value="GAG-POL-RELATED RETROTRANSPOSON"/>
    <property type="match status" value="1"/>
</dbReference>
<keyword evidence="1" id="KW-0064">Aspartyl protease</keyword>
<evidence type="ECO:0000259" key="3">
    <source>
        <dbReference type="Pfam" id="PF07727"/>
    </source>
</evidence>
<feature type="region of interest" description="Disordered" evidence="2">
    <location>
        <begin position="1"/>
        <end position="59"/>
    </location>
</feature>
<feature type="domain" description="Retrovirus-related Pol polyprotein from transposon TNT 1-94-like beta-barrel" evidence="5">
    <location>
        <begin position="66"/>
        <end position="137"/>
    </location>
</feature>
<comment type="caution">
    <text evidence="7">The sequence shown here is derived from an EMBL/GenBank/DDBJ whole genome shotgun (WGS) entry which is preliminary data.</text>
</comment>
<organism evidence="7">
    <name type="scientific">Tanacetum cinerariifolium</name>
    <name type="common">Dalmatian daisy</name>
    <name type="synonym">Chrysanthemum cinerariifolium</name>
    <dbReference type="NCBI Taxonomy" id="118510"/>
    <lineage>
        <taxon>Eukaryota</taxon>
        <taxon>Viridiplantae</taxon>
        <taxon>Streptophyta</taxon>
        <taxon>Embryophyta</taxon>
        <taxon>Tracheophyta</taxon>
        <taxon>Spermatophyta</taxon>
        <taxon>Magnoliopsida</taxon>
        <taxon>eudicotyledons</taxon>
        <taxon>Gunneridae</taxon>
        <taxon>Pentapetalae</taxon>
        <taxon>asterids</taxon>
        <taxon>campanulids</taxon>
        <taxon>Asterales</taxon>
        <taxon>Asteraceae</taxon>
        <taxon>Asteroideae</taxon>
        <taxon>Anthemideae</taxon>
        <taxon>Anthemidinae</taxon>
        <taxon>Tanacetum</taxon>
    </lineage>
</organism>
<name>A0A6L2L2X0_TANCI</name>
<protein>
    <submittedName>
        <fullName evidence="7">Retrovirus-related Pol polyprotein from transposon TNT 1-94</fullName>
    </submittedName>
</protein>
<evidence type="ECO:0000259" key="4">
    <source>
        <dbReference type="Pfam" id="PF13976"/>
    </source>
</evidence>
<dbReference type="GO" id="GO:0004190">
    <property type="term" value="F:aspartic-type endopeptidase activity"/>
    <property type="evidence" value="ECO:0007669"/>
    <property type="project" value="UniProtKB-KW"/>
</dbReference>
<feature type="compositionally biased region" description="Polar residues" evidence="2">
    <location>
        <begin position="1042"/>
        <end position="1063"/>
    </location>
</feature>
<sequence length="1684" mass="190730">MKSTTMDSVKPKVLTPGVNTCTNASGSKPMSDTKSNRTSPAKSVNKKKVEEHPRTNKSSLKQANHYLESGCSKHMTGNRLQLRNFVKKFIRIVRFRNDHFGAIMGYGDYVIGDSVISRVYYVEALRYNLFSVRQFCDSDLKVASRKHSCYVRNTDGVELIKGSHGSNLYTISVKDMLKSSPICLLSKASKNKSWLWHRRLNHLNLGTINDLDRKDLVSGLPRLKFEKDHLCSACQIGKNKKHTHKPKAENIIREVLHTLHMEFEDLGKLQPTAYIGIFVGYAPSRKGYRIYNKRTQRIMETIHVQFDELSEPMAPMQLNTGPAPSFLMPGQISSGSVSPATAVQGPVISAGTPSSTTINQDEPSPSHSPSSSELQPRISHQGVEVGSTIIKDNPFAHADNDPFVNVFAPEASSVASSSGDTSLAESTHEGIDFEELFAPVARIEAIRIFIANAASKNITIYQMDVNTSFLIGELKEEVYVSQLEGFVDPNHLTHVNRLKKALYGLKQAHRVCYVTLSRFLLDNKLSKGAVDPTLFTRKTGKHILLVQIYVDDIIFASTDPKACDIFSNEMSSKFHMSMMGSMYEASPTKKHLEALKRVFWYLRRTINWGLWYPKDTAMTLTAYADADHAGCQGTRRSTSGSAQFLGDKLVSWSSKKQKSTAISTTEAEYIAIAIALCCNNVQHSWSKHIDIRHHFIREHVEKGMVELYFVTTNYQLADIFTKALPRERFELLLPRLGAHWKEQLCFGSPGEAKESNLLDLCGYSTKHKLLQGIHCLSLEITPIDQAHQFVSLPSVDAIIYFVNELGYTEVIHFVSRMAVNNLYQSWRAILSMINQCFTGKTFGYDRPRYPVLQMLWSIITSTNVDYAELMWEEFIQAIQTFLTNKANLGSPTKKGRKDKPHVIPYCRFTKLIIFYLGGTHNIHQRSASLFHLAEEDLRLVEKEGKKKPATAKQLKSKPAKEKSSKPAPAPKPKVTQAKPAKSSPAKHLKLGNVLKTYKGKSSLKLIDEDEPTQPKPEPKPEHQGEGDEHDVKRTPATKEESTGPSAQPQDAASANIVRESSSPADAETGEDVNDQVNLEEKTTKLDQGRAGLDPGKTPESRPPPEQEFMDEDQAGPDPGESHGALAGLNPEPTHDDFMANFLNEISTKDDLGKLNVEVKVVSMVIVPIYQASSSAPPLSTPVIDLSPPKPISFTTQAPIFTATITTTKTTLPLPPPPQQQSTTNLELAARVTALEKKFTNFKQKSQTLDNTTQNLGSRVFSLELPDLPHKINQTVNEVVKDAVHIAFQAPLRNLFRELPKADMKEILHQRMFESSTYKSLPKHVALYEALEASMERVNRDGFFAKNDKSCKRRRDDQDPLPPPPDSDPINPEVHRLVPDLSKPLPLRGPPGQVTIQPQFFFNKDLEYLISCDTARTAALSISKLKAANYPDFRLEELVPLLWIESERDYNISAAYDITHWWFKRKDFYITRHNAPSDRRAVRSHMWILSVISIKTFERYGYAFLKEIVIRRADYNEYKISEANFKKLHLNNFEDLYLLHLQGKLNHLLGSDKFHLYNAINLWIKNIDASDFLFKEVYTIISKPRAMIYKDKNDQKKMLRENEVHKFSDGTLTRVLLKPDHMVKDFRLYQYNPGIKDRIWSEDDKRRSEEFMEVIERRLKIWRIFWSLESFVGGRLRDVDYRTFI</sequence>
<dbReference type="Pfam" id="PF13976">
    <property type="entry name" value="gag_pre-integrs"/>
    <property type="match status" value="1"/>
</dbReference>
<dbReference type="SUPFAM" id="SSF56672">
    <property type="entry name" value="DNA/RNA polymerases"/>
    <property type="match status" value="1"/>
</dbReference>
<evidence type="ECO:0000256" key="1">
    <source>
        <dbReference type="ARBA" id="ARBA00022750"/>
    </source>
</evidence>
<feature type="region of interest" description="Disordered" evidence="2">
    <location>
        <begin position="330"/>
        <end position="379"/>
    </location>
</feature>
<evidence type="ECO:0000313" key="7">
    <source>
        <dbReference type="EMBL" id="GEU56028.1"/>
    </source>
</evidence>
<dbReference type="InterPro" id="IPR057670">
    <property type="entry name" value="SH3_retrovirus"/>
</dbReference>
<evidence type="ECO:0000259" key="6">
    <source>
        <dbReference type="Pfam" id="PF25597"/>
    </source>
</evidence>
<dbReference type="EMBL" id="BKCJ010003592">
    <property type="protein sequence ID" value="GEU56028.1"/>
    <property type="molecule type" value="Genomic_DNA"/>
</dbReference>
<feature type="domain" description="Reverse transcriptase Ty1/copia-type" evidence="3">
    <location>
        <begin position="429"/>
        <end position="582"/>
    </location>
</feature>
<gene>
    <name evidence="7" type="ORF">Tci_028006</name>
</gene>
<keyword evidence="1" id="KW-0645">Protease</keyword>
<feature type="compositionally biased region" description="Polar residues" evidence="2">
    <location>
        <begin position="351"/>
        <end position="362"/>
    </location>
</feature>
<feature type="compositionally biased region" description="Polar residues" evidence="2">
    <location>
        <begin position="331"/>
        <end position="341"/>
    </location>
</feature>
<dbReference type="InterPro" id="IPR013103">
    <property type="entry name" value="RVT_2"/>
</dbReference>
<feature type="compositionally biased region" description="Low complexity" evidence="2">
    <location>
        <begin position="972"/>
        <end position="981"/>
    </location>
</feature>
<feature type="compositionally biased region" description="Basic and acidic residues" evidence="2">
    <location>
        <begin position="1016"/>
        <end position="1041"/>
    </location>
</feature>
<dbReference type="InterPro" id="IPR054722">
    <property type="entry name" value="PolX-like_BBD"/>
</dbReference>
<feature type="region of interest" description="Disordered" evidence="2">
    <location>
        <begin position="1347"/>
        <end position="1374"/>
    </location>
</feature>
<feature type="compositionally biased region" description="Basic and acidic residues" evidence="2">
    <location>
        <begin position="1347"/>
        <end position="1357"/>
    </location>
</feature>